<dbReference type="PANTHER" id="PTHR33619:SF3">
    <property type="entry name" value="POLYSACCHARIDE EXPORT PROTEIN GFCE-RELATED"/>
    <property type="match status" value="1"/>
</dbReference>
<dbReference type="Pfam" id="PF10531">
    <property type="entry name" value="SLBB"/>
    <property type="match status" value="1"/>
</dbReference>
<dbReference type="GO" id="GO:0015159">
    <property type="term" value="F:polysaccharide transmembrane transporter activity"/>
    <property type="evidence" value="ECO:0007669"/>
    <property type="project" value="InterPro"/>
</dbReference>
<protein>
    <submittedName>
        <fullName evidence="5">Polysaccharide export outer membrane protein</fullName>
    </submittedName>
</protein>
<dbReference type="AlphaFoldDB" id="A0A839SJN7"/>
<accession>A0A839SJN7</accession>
<evidence type="ECO:0000259" key="3">
    <source>
        <dbReference type="Pfam" id="PF02563"/>
    </source>
</evidence>
<reference evidence="5" key="1">
    <citation type="submission" date="2020-08" db="EMBL/GenBank/DDBJ databases">
        <title>Genomic Encyclopedia of Type Strains, Phase III (KMG-III): the genomes of soil and plant-associated and newly described type strains.</title>
        <authorList>
            <person name="Whitman W."/>
        </authorList>
    </citation>
    <scope>NUCLEOTIDE SEQUENCE [LARGE SCALE GENOMIC DNA]</scope>
    <source>
        <strain evidence="5">CECT 8628</strain>
    </source>
</reference>
<evidence type="ECO:0000259" key="4">
    <source>
        <dbReference type="Pfam" id="PF10531"/>
    </source>
</evidence>
<evidence type="ECO:0000256" key="1">
    <source>
        <dbReference type="ARBA" id="ARBA00022729"/>
    </source>
</evidence>
<keyword evidence="2" id="KW-0472">Membrane</keyword>
<organism evidence="5 6">
    <name type="scientific">Mucilaginibacter gotjawali</name>
    <dbReference type="NCBI Taxonomy" id="1550579"/>
    <lineage>
        <taxon>Bacteria</taxon>
        <taxon>Pseudomonadati</taxon>
        <taxon>Bacteroidota</taxon>
        <taxon>Sphingobacteriia</taxon>
        <taxon>Sphingobacteriales</taxon>
        <taxon>Sphingobacteriaceae</taxon>
        <taxon>Mucilaginibacter</taxon>
    </lineage>
</organism>
<dbReference type="InterPro" id="IPR003715">
    <property type="entry name" value="Poly_export_N"/>
</dbReference>
<dbReference type="RefSeq" id="WP_172885365.1">
    <property type="nucleotide sequence ID" value="NZ_AP017313.1"/>
</dbReference>
<name>A0A839SJN7_9SPHI</name>
<dbReference type="InterPro" id="IPR019554">
    <property type="entry name" value="Soluble_ligand-bd"/>
</dbReference>
<sequence length="229" mass="25064">MISADTAALKPEVTAYQYHIKSQDILEIRNLQNSKNIVDLTPAQGAVSSQGGATTQSETYQVEEDGTVALTGLGHVAVVGLTRYEAQKKIEELYRKTFLKQPIIALKIVNLKVTILGEIRSQGNFQLTKDKTTLIELIGEAGGLTEKANEKNIKIIRGSEQNPHVTVIDLNDIGAINDPAALLQSGDIIYISQNKRATRTDNLQNFSSLIQPALILFNTALIILTLVRK</sequence>
<dbReference type="Gene3D" id="3.30.1950.10">
    <property type="entry name" value="wza like domain"/>
    <property type="match status" value="1"/>
</dbReference>
<dbReference type="Pfam" id="PF02563">
    <property type="entry name" value="Poly_export"/>
    <property type="match status" value="1"/>
</dbReference>
<dbReference type="EMBL" id="JACHWX010000011">
    <property type="protein sequence ID" value="MBB3057080.1"/>
    <property type="molecule type" value="Genomic_DNA"/>
</dbReference>
<dbReference type="InterPro" id="IPR049712">
    <property type="entry name" value="Poly_export"/>
</dbReference>
<evidence type="ECO:0000313" key="6">
    <source>
        <dbReference type="Proteomes" id="UP000539265"/>
    </source>
</evidence>
<evidence type="ECO:0000256" key="2">
    <source>
        <dbReference type="SAM" id="Phobius"/>
    </source>
</evidence>
<keyword evidence="6" id="KW-1185">Reference proteome</keyword>
<keyword evidence="2" id="KW-1133">Transmembrane helix</keyword>
<dbReference type="Proteomes" id="UP000539265">
    <property type="component" value="Unassembled WGS sequence"/>
</dbReference>
<keyword evidence="2" id="KW-0812">Transmembrane</keyword>
<evidence type="ECO:0000313" key="5">
    <source>
        <dbReference type="EMBL" id="MBB3057080.1"/>
    </source>
</evidence>
<dbReference type="PANTHER" id="PTHR33619">
    <property type="entry name" value="POLYSACCHARIDE EXPORT PROTEIN GFCE-RELATED"/>
    <property type="match status" value="1"/>
</dbReference>
<feature type="domain" description="Polysaccharide export protein N-terminal" evidence="3">
    <location>
        <begin position="14"/>
        <end position="108"/>
    </location>
</feature>
<gene>
    <name evidence="5" type="ORF">FHS11_003508</name>
</gene>
<feature type="domain" description="Soluble ligand binding" evidence="4">
    <location>
        <begin position="112"/>
        <end position="160"/>
    </location>
</feature>
<proteinExistence type="predicted"/>
<dbReference type="Gene3D" id="3.10.560.10">
    <property type="entry name" value="Outer membrane lipoprotein wza domain like"/>
    <property type="match status" value="1"/>
</dbReference>
<keyword evidence="1" id="KW-0732">Signal</keyword>
<feature type="transmembrane region" description="Helical" evidence="2">
    <location>
        <begin position="209"/>
        <end position="227"/>
    </location>
</feature>
<comment type="caution">
    <text evidence="5">The sequence shown here is derived from an EMBL/GenBank/DDBJ whole genome shotgun (WGS) entry which is preliminary data.</text>
</comment>